<dbReference type="AlphaFoldDB" id="A0A9Q4CAR0"/>
<dbReference type="EMBL" id="JAPMKV010000002">
    <property type="protein sequence ID" value="MCX7444606.1"/>
    <property type="molecule type" value="Genomic_DNA"/>
</dbReference>
<evidence type="ECO:0000313" key="3">
    <source>
        <dbReference type="Proteomes" id="UP001071478"/>
    </source>
</evidence>
<keyword evidence="4" id="KW-1185">Reference proteome</keyword>
<protein>
    <submittedName>
        <fullName evidence="2">Uncharacterized protein</fullName>
    </submittedName>
</protein>
<reference evidence="2" key="1">
    <citation type="submission" date="2022-11" db="EMBL/GenBank/DDBJ databases">
        <title>Corynebacterium sp. isolated from Penguins.</title>
        <authorList>
            <person name="Sedlar K."/>
            <person name="Svec P."/>
        </authorList>
    </citation>
    <scope>NUCLEOTIDE SEQUENCE</scope>
    <source>
        <strain evidence="1">P7003</strain>
        <strain evidence="2">P7374</strain>
    </source>
</reference>
<gene>
    <name evidence="1" type="ORF">OS125_05005</name>
    <name evidence="2" type="ORF">OS129_06745</name>
</gene>
<accession>A0A9Q4CAR0</accession>
<sequence length="72" mass="8213">MSARIDALERELEELRHRSDVEIPEDILMAISAAVSAYLGNSGKVRAVRFHRHQTWAQQGRRAVQVHHGNQI</sequence>
<evidence type="ECO:0000313" key="1">
    <source>
        <dbReference type="EMBL" id="MCX7444606.1"/>
    </source>
</evidence>
<comment type="caution">
    <text evidence="2">The sequence shown here is derived from an EMBL/GenBank/DDBJ whole genome shotgun (WGS) entry which is preliminary data.</text>
</comment>
<evidence type="ECO:0000313" key="2">
    <source>
        <dbReference type="EMBL" id="MCX7468570.1"/>
    </source>
</evidence>
<dbReference type="Proteomes" id="UP001071478">
    <property type="component" value="Unassembled WGS sequence"/>
</dbReference>
<dbReference type="EMBL" id="JAPMKU010000003">
    <property type="protein sequence ID" value="MCX7468570.1"/>
    <property type="molecule type" value="Genomic_DNA"/>
</dbReference>
<evidence type="ECO:0000313" key="4">
    <source>
        <dbReference type="Proteomes" id="UP001081709"/>
    </source>
</evidence>
<name>A0A9Q4CAR0_9CORY</name>
<proteinExistence type="predicted"/>
<dbReference type="RefSeq" id="WP_248168363.1">
    <property type="nucleotide sequence ID" value="NZ_JALNJA010000003.1"/>
</dbReference>
<dbReference type="Proteomes" id="UP001081709">
    <property type="component" value="Unassembled WGS sequence"/>
</dbReference>
<organism evidence="2 3">
    <name type="scientific">Corynebacterium pygosceleis</name>
    <dbReference type="NCBI Taxonomy" id="2800406"/>
    <lineage>
        <taxon>Bacteria</taxon>
        <taxon>Bacillati</taxon>
        <taxon>Actinomycetota</taxon>
        <taxon>Actinomycetes</taxon>
        <taxon>Mycobacteriales</taxon>
        <taxon>Corynebacteriaceae</taxon>
        <taxon>Corynebacterium</taxon>
    </lineage>
</organism>